<evidence type="ECO:0000256" key="3">
    <source>
        <dbReference type="ARBA" id="ARBA00022692"/>
    </source>
</evidence>
<feature type="transmembrane region" description="Helical" evidence="6">
    <location>
        <begin position="362"/>
        <end position="381"/>
    </location>
</feature>
<evidence type="ECO:0000256" key="4">
    <source>
        <dbReference type="ARBA" id="ARBA00022989"/>
    </source>
</evidence>
<feature type="transmembrane region" description="Helical" evidence="6">
    <location>
        <begin position="37"/>
        <end position="56"/>
    </location>
</feature>
<feature type="transmembrane region" description="Helical" evidence="6">
    <location>
        <begin position="387"/>
        <end position="406"/>
    </location>
</feature>
<keyword evidence="4 6" id="KW-1133">Transmembrane helix</keyword>
<dbReference type="EMBL" id="PISD01000001">
    <property type="protein sequence ID" value="PKG30991.1"/>
    <property type="molecule type" value="Genomic_DNA"/>
</dbReference>
<comment type="caution">
    <text evidence="8">The sequence shown here is derived from an EMBL/GenBank/DDBJ whole genome shotgun (WGS) entry which is preliminary data.</text>
</comment>
<feature type="transmembrane region" description="Helical" evidence="6">
    <location>
        <begin position="120"/>
        <end position="143"/>
    </location>
</feature>
<keyword evidence="9" id="KW-1185">Reference proteome</keyword>
<feature type="transmembrane region" description="Helical" evidence="6">
    <location>
        <begin position="155"/>
        <end position="181"/>
    </location>
</feature>
<dbReference type="PANTHER" id="PTHR23542:SF1">
    <property type="entry name" value="MAJOR FACILITATOR SUPERFAMILY (MFS) PROFILE DOMAIN-CONTAINING PROTEIN"/>
    <property type="match status" value="1"/>
</dbReference>
<evidence type="ECO:0000313" key="8">
    <source>
        <dbReference type="EMBL" id="PKG30991.1"/>
    </source>
</evidence>
<dbReference type="InterPro" id="IPR020846">
    <property type="entry name" value="MFS_dom"/>
</dbReference>
<gene>
    <name evidence="8" type="ORF">CWS20_00150</name>
</gene>
<feature type="transmembrane region" description="Helical" evidence="6">
    <location>
        <begin position="323"/>
        <end position="342"/>
    </location>
</feature>
<feature type="domain" description="Major facilitator superfamily (MFS) profile" evidence="7">
    <location>
        <begin position="1"/>
        <end position="409"/>
    </location>
</feature>
<name>A0A2N0ZN98_9BACI</name>
<dbReference type="RefSeq" id="WP_066190927.1">
    <property type="nucleotide sequence ID" value="NZ_JARMMB010000002.1"/>
</dbReference>
<sequence>MPIIKEVFEIDNKKGKSPIREVIGHKNYLKWSLAVQLMRAPSLMTSLAFVIIGYYATGSHTVGGLMVTVYTISLTFFAVPGGRFVDKVGITKGLLFLLIGSAISFLLLTLATVFKAPSFILIILAGLSGMFLAGAPGGFRTLLSRIVPRNLISSAIAFDATMIEVVVVTSPLIAAAFSTIWKPGTGFAMVVASLLSALLAYLLAKGSEDNKLENESNVTESFAAPKSLWLNPRYIFWLLASIAFGHILGTAETGAYPISQAFGGGANTAAILIGVVAVFSIVSGLLYATFESKIKYSKFSQACCLLVLITIGCFSLFLSESWLWLIISLVVIGTCTAPLMIVRSQAVELEIPEDRKSEGFSLINASHSIGFGLSGLFLAILPLDGMLLSGSITGVIVLIMAPILFSEKLYKKTAQKTIENDSKLPNTME</sequence>
<keyword evidence="5 6" id="KW-0472">Membrane</keyword>
<evidence type="ECO:0000256" key="5">
    <source>
        <dbReference type="ARBA" id="ARBA00023136"/>
    </source>
</evidence>
<evidence type="ECO:0000313" key="9">
    <source>
        <dbReference type="Proteomes" id="UP000233343"/>
    </source>
</evidence>
<dbReference type="AlphaFoldDB" id="A0A2N0ZN98"/>
<proteinExistence type="predicted"/>
<dbReference type="Proteomes" id="UP000233343">
    <property type="component" value="Unassembled WGS sequence"/>
</dbReference>
<organism evidence="8 9">
    <name type="scientific">Cytobacillus horneckiae</name>
    <dbReference type="NCBI Taxonomy" id="549687"/>
    <lineage>
        <taxon>Bacteria</taxon>
        <taxon>Bacillati</taxon>
        <taxon>Bacillota</taxon>
        <taxon>Bacilli</taxon>
        <taxon>Bacillales</taxon>
        <taxon>Bacillaceae</taxon>
        <taxon>Cytobacillus</taxon>
    </lineage>
</organism>
<dbReference type="GO" id="GO:0022857">
    <property type="term" value="F:transmembrane transporter activity"/>
    <property type="evidence" value="ECO:0007669"/>
    <property type="project" value="InterPro"/>
</dbReference>
<comment type="subcellular location">
    <subcellularLocation>
        <location evidence="1">Cell membrane</location>
        <topology evidence="1">Multi-pass membrane protein</topology>
    </subcellularLocation>
</comment>
<feature type="transmembrane region" description="Helical" evidence="6">
    <location>
        <begin position="299"/>
        <end position="317"/>
    </location>
</feature>
<evidence type="ECO:0000256" key="6">
    <source>
        <dbReference type="SAM" id="Phobius"/>
    </source>
</evidence>
<feature type="transmembrane region" description="Helical" evidence="6">
    <location>
        <begin position="187"/>
        <end position="204"/>
    </location>
</feature>
<protein>
    <submittedName>
        <fullName evidence="8">MFS transporter</fullName>
    </submittedName>
</protein>
<reference evidence="8 9" key="1">
    <citation type="journal article" date="2010" name="Int. J. Syst. Evol. Microbiol.">
        <title>Bacillus horneckiae sp. nov., isolated from a spacecraft-assembly clean room.</title>
        <authorList>
            <person name="Vaishampayan P."/>
            <person name="Probst A."/>
            <person name="Krishnamurthi S."/>
            <person name="Ghosh S."/>
            <person name="Osman S."/>
            <person name="McDowall A."/>
            <person name="Ruckmani A."/>
            <person name="Mayilraj S."/>
            <person name="Venkateswaran K."/>
        </authorList>
    </citation>
    <scope>NUCLEOTIDE SEQUENCE [LARGE SCALE GENOMIC DNA]</scope>
    <source>
        <strain evidence="9">1PO1SC</strain>
    </source>
</reference>
<feature type="transmembrane region" description="Helical" evidence="6">
    <location>
        <begin position="62"/>
        <end position="82"/>
    </location>
</feature>
<dbReference type="InterPro" id="IPR036259">
    <property type="entry name" value="MFS_trans_sf"/>
</dbReference>
<evidence type="ECO:0000256" key="1">
    <source>
        <dbReference type="ARBA" id="ARBA00004651"/>
    </source>
</evidence>
<dbReference type="GO" id="GO:0005886">
    <property type="term" value="C:plasma membrane"/>
    <property type="evidence" value="ECO:0007669"/>
    <property type="project" value="UniProtKB-SubCell"/>
</dbReference>
<keyword evidence="2" id="KW-0813">Transport</keyword>
<feature type="transmembrane region" description="Helical" evidence="6">
    <location>
        <begin position="234"/>
        <end position="256"/>
    </location>
</feature>
<feature type="transmembrane region" description="Helical" evidence="6">
    <location>
        <begin position="268"/>
        <end position="287"/>
    </location>
</feature>
<dbReference type="Pfam" id="PF07690">
    <property type="entry name" value="MFS_1"/>
    <property type="match status" value="1"/>
</dbReference>
<dbReference type="PROSITE" id="PS50850">
    <property type="entry name" value="MFS"/>
    <property type="match status" value="1"/>
</dbReference>
<dbReference type="PANTHER" id="PTHR23542">
    <property type="match status" value="1"/>
</dbReference>
<dbReference type="SUPFAM" id="SSF103473">
    <property type="entry name" value="MFS general substrate transporter"/>
    <property type="match status" value="1"/>
</dbReference>
<feature type="transmembrane region" description="Helical" evidence="6">
    <location>
        <begin position="94"/>
        <end position="114"/>
    </location>
</feature>
<dbReference type="InterPro" id="IPR011701">
    <property type="entry name" value="MFS"/>
</dbReference>
<accession>A0A2N0ZN98</accession>
<dbReference type="Gene3D" id="1.20.1250.20">
    <property type="entry name" value="MFS general substrate transporter like domains"/>
    <property type="match status" value="1"/>
</dbReference>
<keyword evidence="3 6" id="KW-0812">Transmembrane</keyword>
<evidence type="ECO:0000259" key="7">
    <source>
        <dbReference type="PROSITE" id="PS50850"/>
    </source>
</evidence>
<evidence type="ECO:0000256" key="2">
    <source>
        <dbReference type="ARBA" id="ARBA00022448"/>
    </source>
</evidence>